<accession>A0A803Q2E8</accession>
<dbReference type="Gramene" id="evm.model.07.1381">
    <property type="protein sequence ID" value="cds.evm.model.07.1381"/>
    <property type="gene ID" value="evm.TU.07.1381"/>
</dbReference>
<dbReference type="InterPro" id="IPR057670">
    <property type="entry name" value="SH3_retrovirus"/>
</dbReference>
<dbReference type="OMA" id="GAITHEF"/>
<organism evidence="4 5">
    <name type="scientific">Cannabis sativa</name>
    <name type="common">Hemp</name>
    <name type="synonym">Marijuana</name>
    <dbReference type="NCBI Taxonomy" id="3483"/>
    <lineage>
        <taxon>Eukaryota</taxon>
        <taxon>Viridiplantae</taxon>
        <taxon>Streptophyta</taxon>
        <taxon>Embryophyta</taxon>
        <taxon>Tracheophyta</taxon>
        <taxon>Spermatophyta</taxon>
        <taxon>Magnoliopsida</taxon>
        <taxon>eudicotyledons</taxon>
        <taxon>Gunneridae</taxon>
        <taxon>Pentapetalae</taxon>
        <taxon>rosids</taxon>
        <taxon>fabids</taxon>
        <taxon>Rosales</taxon>
        <taxon>Cannabaceae</taxon>
        <taxon>Cannabis</taxon>
    </lineage>
</organism>
<dbReference type="PANTHER" id="PTHR11439:SF467">
    <property type="entry name" value="INTEGRASE CATALYTIC DOMAIN-CONTAINING PROTEIN"/>
    <property type="match status" value="1"/>
</dbReference>
<evidence type="ECO:0000259" key="2">
    <source>
        <dbReference type="Pfam" id="PF07727"/>
    </source>
</evidence>
<feature type="domain" description="Reverse transcriptase Ty1/copia-type" evidence="2">
    <location>
        <begin position="191"/>
        <end position="434"/>
    </location>
</feature>
<dbReference type="PANTHER" id="PTHR11439">
    <property type="entry name" value="GAG-POL-RELATED RETROTRANSPOSON"/>
    <property type="match status" value="1"/>
</dbReference>
<proteinExistence type="predicted"/>
<reference evidence="4" key="1">
    <citation type="submission" date="2018-11" db="EMBL/GenBank/DDBJ databases">
        <authorList>
            <person name="Grassa J C."/>
        </authorList>
    </citation>
    <scope>NUCLEOTIDE SEQUENCE [LARGE SCALE GENOMIC DNA]</scope>
</reference>
<dbReference type="InterPro" id="IPR043502">
    <property type="entry name" value="DNA/RNA_pol_sf"/>
</dbReference>
<dbReference type="SUPFAM" id="SSF56672">
    <property type="entry name" value="DNA/RNA polymerases"/>
    <property type="match status" value="1"/>
</dbReference>
<feature type="domain" description="Retroviral polymerase SH3-like" evidence="3">
    <location>
        <begin position="2"/>
        <end position="34"/>
    </location>
</feature>
<protein>
    <recommendedName>
        <fullName evidence="6">Reverse transcriptase Ty1/copia-type domain-containing protein</fullName>
    </recommendedName>
</protein>
<dbReference type="Proteomes" id="UP000596661">
    <property type="component" value="Chromosome 7"/>
</dbReference>
<sequence>MSHKGYKCMSKDKRVYISRDVIFNEHCFPYTKSQKHTTTPNIHVPTSGLPPVSSLLQPTASPSSNTGDSPSPFNHPAAVSDSRPAATNPHIGHLVDVPILTTTNLPPLDTITNVNVTIAPVPTDIATVGTPNPTQSATAASTHPMVTRLKAGIRKPKALLAHCEPRSNKAALQMPQWNGAITHEFKALIRNNTWILVRLPPNRKPIGCKWILRIKHNADGSLDKFKARLVAKDFHQQAEFDFEETFSPVVKPITIRVVLTIAITKGWSIRQLDVNNAFLNGDLQEEIYMQQPPGFVSQEHPDYVCKLNKAIYGLKQAPRAWFEKLSTALISMGFHSSQADNSLFIQANNMTCIYILIYVDDILIMGNNDEAVNKAITGLSTKFALKDLGILNYFLGIQVTKTDHGLLLSQTKYLQDLLSKGDMQNVNTQNTPMNSGLKLSNYGSEPMEDVTLYRSIFGALQYATITRPELTFSVNKVCQFMHAPLQQHWMVMKHILRYIAGTLDYGLHLKTATDFSIEAFCDADWAADLDH</sequence>
<dbReference type="InterPro" id="IPR013103">
    <property type="entry name" value="RVT_2"/>
</dbReference>
<dbReference type="AlphaFoldDB" id="A0A803Q2E8"/>
<keyword evidence="5" id="KW-1185">Reference proteome</keyword>
<feature type="region of interest" description="Disordered" evidence="1">
    <location>
        <begin position="33"/>
        <end position="89"/>
    </location>
</feature>
<name>A0A803Q2E8_CANSA</name>
<dbReference type="Pfam" id="PF25597">
    <property type="entry name" value="SH3_retrovirus"/>
    <property type="match status" value="1"/>
</dbReference>
<dbReference type="EnsemblPlants" id="evm.model.07.1381">
    <property type="protein sequence ID" value="cds.evm.model.07.1381"/>
    <property type="gene ID" value="evm.TU.07.1381"/>
</dbReference>
<dbReference type="EMBL" id="UZAU01000664">
    <property type="status" value="NOT_ANNOTATED_CDS"/>
    <property type="molecule type" value="Genomic_DNA"/>
</dbReference>
<reference evidence="4" key="2">
    <citation type="submission" date="2021-03" db="UniProtKB">
        <authorList>
            <consortium name="EnsemblPlants"/>
        </authorList>
    </citation>
    <scope>IDENTIFICATION</scope>
</reference>
<evidence type="ECO:0000259" key="3">
    <source>
        <dbReference type="Pfam" id="PF25597"/>
    </source>
</evidence>
<dbReference type="Pfam" id="PF07727">
    <property type="entry name" value="RVT_2"/>
    <property type="match status" value="1"/>
</dbReference>
<evidence type="ECO:0008006" key="6">
    <source>
        <dbReference type="Google" id="ProtNLM"/>
    </source>
</evidence>
<evidence type="ECO:0000256" key="1">
    <source>
        <dbReference type="SAM" id="MobiDB-lite"/>
    </source>
</evidence>
<feature type="compositionally biased region" description="Polar residues" evidence="1">
    <location>
        <begin position="54"/>
        <end position="72"/>
    </location>
</feature>
<evidence type="ECO:0000313" key="4">
    <source>
        <dbReference type="EnsemblPlants" id="cds.evm.model.07.1381"/>
    </source>
</evidence>
<evidence type="ECO:0000313" key="5">
    <source>
        <dbReference type="Proteomes" id="UP000596661"/>
    </source>
</evidence>